<dbReference type="AlphaFoldDB" id="A0ABD0QW01"/>
<keyword evidence="2" id="KW-1185">Reference proteome</keyword>
<feature type="non-terminal residue" evidence="1">
    <location>
        <position position="1"/>
    </location>
</feature>
<organism evidence="1 2">
    <name type="scientific">Cirrhinus mrigala</name>
    <name type="common">Mrigala</name>
    <dbReference type="NCBI Taxonomy" id="683832"/>
    <lineage>
        <taxon>Eukaryota</taxon>
        <taxon>Metazoa</taxon>
        <taxon>Chordata</taxon>
        <taxon>Craniata</taxon>
        <taxon>Vertebrata</taxon>
        <taxon>Euteleostomi</taxon>
        <taxon>Actinopterygii</taxon>
        <taxon>Neopterygii</taxon>
        <taxon>Teleostei</taxon>
        <taxon>Ostariophysi</taxon>
        <taxon>Cypriniformes</taxon>
        <taxon>Cyprinidae</taxon>
        <taxon>Labeoninae</taxon>
        <taxon>Labeonini</taxon>
        <taxon>Cirrhinus</taxon>
    </lineage>
</organism>
<evidence type="ECO:0000313" key="1">
    <source>
        <dbReference type="EMBL" id="KAL0190414.1"/>
    </source>
</evidence>
<gene>
    <name evidence="1" type="ORF">M9458_013112</name>
</gene>
<accession>A0ABD0QW01</accession>
<dbReference type="EMBL" id="JAMKFB020000006">
    <property type="protein sequence ID" value="KAL0190414.1"/>
    <property type="molecule type" value="Genomic_DNA"/>
</dbReference>
<proteinExistence type="predicted"/>
<comment type="caution">
    <text evidence="1">The sequence shown here is derived from an EMBL/GenBank/DDBJ whole genome shotgun (WGS) entry which is preliminary data.</text>
</comment>
<sequence length="69" mass="6757">VSSASGNNLLGSVPPSLPLGFGMLGGLVPVSLPFQFPSLLNFNPPGPGVPGCSNMGASPATNSGYTLAQ</sequence>
<protein>
    <submittedName>
        <fullName evidence="1">Uncharacterized protein</fullName>
    </submittedName>
</protein>
<reference evidence="1 2" key="1">
    <citation type="submission" date="2024-05" db="EMBL/GenBank/DDBJ databases">
        <title>Genome sequencing and assembly of Indian major carp, Cirrhinus mrigala (Hamilton, 1822).</title>
        <authorList>
            <person name="Mohindra V."/>
            <person name="Chowdhury L.M."/>
            <person name="Lal K."/>
            <person name="Jena J.K."/>
        </authorList>
    </citation>
    <scope>NUCLEOTIDE SEQUENCE [LARGE SCALE GENOMIC DNA]</scope>
    <source>
        <strain evidence="1">CM1030</strain>
        <tissue evidence="1">Blood</tissue>
    </source>
</reference>
<name>A0ABD0QW01_CIRMR</name>
<feature type="non-terminal residue" evidence="1">
    <location>
        <position position="69"/>
    </location>
</feature>
<evidence type="ECO:0000313" key="2">
    <source>
        <dbReference type="Proteomes" id="UP001529510"/>
    </source>
</evidence>
<dbReference type="Proteomes" id="UP001529510">
    <property type="component" value="Unassembled WGS sequence"/>
</dbReference>